<dbReference type="SMART" id="SM00213">
    <property type="entry name" value="UBQ"/>
    <property type="match status" value="2"/>
</dbReference>
<reference evidence="2" key="2">
    <citation type="submission" date="2020-05" db="UniProtKB">
        <authorList>
            <consortium name="EnsemblMetazoa"/>
        </authorList>
    </citation>
    <scope>IDENTIFICATION</scope>
    <source>
        <strain evidence="2">IAEA</strain>
    </source>
</reference>
<reference evidence="3" key="1">
    <citation type="submission" date="2015-01" db="EMBL/GenBank/DDBJ databases">
        <authorList>
            <person name="Aksoy S."/>
            <person name="Warren W."/>
            <person name="Wilson R.K."/>
        </authorList>
    </citation>
    <scope>NUCLEOTIDE SEQUENCE [LARGE SCALE GENOMIC DNA]</scope>
    <source>
        <strain evidence="3">IAEA</strain>
    </source>
</reference>
<dbReference type="EMBL" id="JXJN01013938">
    <property type="status" value="NOT_ANNOTATED_CDS"/>
    <property type="molecule type" value="Genomic_DNA"/>
</dbReference>
<dbReference type="InterPro" id="IPR029071">
    <property type="entry name" value="Ubiquitin-like_domsf"/>
</dbReference>
<dbReference type="InterPro" id="IPR000626">
    <property type="entry name" value="Ubiquitin-like_dom"/>
</dbReference>
<evidence type="ECO:0000313" key="2">
    <source>
        <dbReference type="EnsemblMetazoa" id="GPPI029526-PA"/>
    </source>
</evidence>
<organism evidence="2 3">
    <name type="scientific">Glossina palpalis gambiensis</name>
    <dbReference type="NCBI Taxonomy" id="67801"/>
    <lineage>
        <taxon>Eukaryota</taxon>
        <taxon>Metazoa</taxon>
        <taxon>Ecdysozoa</taxon>
        <taxon>Arthropoda</taxon>
        <taxon>Hexapoda</taxon>
        <taxon>Insecta</taxon>
        <taxon>Pterygota</taxon>
        <taxon>Neoptera</taxon>
        <taxon>Endopterygota</taxon>
        <taxon>Diptera</taxon>
        <taxon>Brachycera</taxon>
        <taxon>Muscomorpha</taxon>
        <taxon>Hippoboscoidea</taxon>
        <taxon>Glossinidae</taxon>
        <taxon>Glossina</taxon>
    </lineage>
</organism>
<name>A0A1B0BGR9_9MUSC</name>
<accession>A0A1B0BGR9</accession>
<dbReference type="PANTHER" id="PTHR10666">
    <property type="entry name" value="UBIQUITIN"/>
    <property type="match status" value="1"/>
</dbReference>
<evidence type="ECO:0000313" key="3">
    <source>
        <dbReference type="Proteomes" id="UP000092460"/>
    </source>
</evidence>
<dbReference type="STRING" id="67801.A0A1B0BGR9"/>
<dbReference type="FunFam" id="3.10.20.90:FF:000211">
    <property type="entry name" value="Polyubiquitin 9"/>
    <property type="match status" value="1"/>
</dbReference>
<feature type="domain" description="Ubiquitin-like" evidence="1">
    <location>
        <begin position="1"/>
        <end position="76"/>
    </location>
</feature>
<dbReference type="AlphaFoldDB" id="A0A1B0BGR9"/>
<dbReference type="EnsemblMetazoa" id="GPPI029526-RA">
    <property type="protein sequence ID" value="GPPI029526-PA"/>
    <property type="gene ID" value="GPPI029526"/>
</dbReference>
<dbReference type="PRINTS" id="PR00348">
    <property type="entry name" value="UBIQUITIN"/>
</dbReference>
<keyword evidence="3" id="KW-1185">Reference proteome</keyword>
<dbReference type="InterPro" id="IPR019956">
    <property type="entry name" value="Ubiquitin_dom"/>
</dbReference>
<evidence type="ECO:0000259" key="1">
    <source>
        <dbReference type="PROSITE" id="PS50053"/>
    </source>
</evidence>
<protein>
    <recommendedName>
        <fullName evidence="1">Ubiquitin-like domain-containing protein</fullName>
    </recommendedName>
</protein>
<dbReference type="VEuPathDB" id="VectorBase:GPPI029526"/>
<sequence>MEIYVKARQNKTIELEVESSDTVKYIKAKIEEKEGIPLDHQCLIFDDKQLEDDRTLSEYNIEKNATLQVILRLRGGTQILVKALIAVRIPSNQQCLIHARKQWAYGHDICTSNARESSAYHLVLRLHDGKQIFVKTLNGKTFALQVELTDAIEKVKTKIQEEQGVPYDLQRPSFGGKQMQGDFTISDYNIYNHPTLYLELRLREDLFICLRCSAIFRAYRIFKAAKHHKWLRDSEARYLFAKVIFKYSCEFKKEKFKNSGITAKVLKKQRLLFIAAITDDNCKEIN</sequence>
<proteinExistence type="predicted"/>
<dbReference type="SUPFAM" id="SSF54236">
    <property type="entry name" value="Ubiquitin-like"/>
    <property type="match status" value="2"/>
</dbReference>
<feature type="domain" description="Ubiquitin-like" evidence="1">
    <location>
        <begin position="130"/>
        <end position="205"/>
    </location>
</feature>
<dbReference type="Pfam" id="PF00240">
    <property type="entry name" value="ubiquitin"/>
    <property type="match status" value="2"/>
</dbReference>
<dbReference type="Proteomes" id="UP000092460">
    <property type="component" value="Unassembled WGS sequence"/>
</dbReference>
<dbReference type="PROSITE" id="PS50053">
    <property type="entry name" value="UBIQUITIN_2"/>
    <property type="match status" value="2"/>
</dbReference>
<dbReference type="Gene3D" id="3.10.20.90">
    <property type="entry name" value="Phosphatidylinositol 3-kinase Catalytic Subunit, Chain A, domain 1"/>
    <property type="match status" value="2"/>
</dbReference>
<dbReference type="InterPro" id="IPR050158">
    <property type="entry name" value="Ubiquitin_ubiquitin-like"/>
</dbReference>